<feature type="compositionally biased region" description="Basic and acidic residues" evidence="1">
    <location>
        <begin position="377"/>
        <end position="388"/>
    </location>
</feature>
<name>A0A939JHT4_9ACTN</name>
<evidence type="ECO:0000313" key="3">
    <source>
        <dbReference type="EMBL" id="MBO0512972.1"/>
    </source>
</evidence>
<gene>
    <name evidence="3" type="ORF">J0695_14300</name>
</gene>
<dbReference type="InterPro" id="IPR009492">
    <property type="entry name" value="TniQ"/>
</dbReference>
<evidence type="ECO:0000259" key="2">
    <source>
        <dbReference type="Pfam" id="PF06527"/>
    </source>
</evidence>
<feature type="domain" description="TniQ" evidence="2">
    <location>
        <begin position="2"/>
        <end position="139"/>
    </location>
</feature>
<evidence type="ECO:0000313" key="4">
    <source>
        <dbReference type="Proteomes" id="UP000664167"/>
    </source>
</evidence>
<proteinExistence type="predicted"/>
<organism evidence="3 4">
    <name type="scientific">Streptomyces beijiangensis</name>
    <dbReference type="NCBI Taxonomy" id="163361"/>
    <lineage>
        <taxon>Bacteria</taxon>
        <taxon>Bacillati</taxon>
        <taxon>Actinomycetota</taxon>
        <taxon>Actinomycetes</taxon>
        <taxon>Kitasatosporales</taxon>
        <taxon>Streptomycetaceae</taxon>
        <taxon>Streptomyces</taxon>
    </lineage>
</organism>
<feature type="region of interest" description="Disordered" evidence="1">
    <location>
        <begin position="364"/>
        <end position="388"/>
    </location>
</feature>
<dbReference type="RefSeq" id="WP_206962401.1">
    <property type="nucleotide sequence ID" value="NZ_BAAAJJ010000019.1"/>
</dbReference>
<dbReference type="Pfam" id="PF06527">
    <property type="entry name" value="TniQ"/>
    <property type="match status" value="1"/>
</dbReference>
<evidence type="ECO:0000256" key="1">
    <source>
        <dbReference type="SAM" id="MobiDB-lite"/>
    </source>
</evidence>
<accession>A0A939JHT4</accession>
<protein>
    <submittedName>
        <fullName evidence="3">TniQ family protein</fullName>
    </submittedName>
</protein>
<sequence length="388" mass="43410">MPGERESLSSWINRIGLLYEIRQPDLLACLGLTAQGEMRPTTAGLGLASSSLDALSVAAGVPVETIGGMLLSRFAATALPNLPPPPFRHGGDLTAWAAGAWVLRRHSNFCPKCLARDGQWRLDWKLPWSFVCLDHRVYLRNSCPRCKRVQSGLSWGRDSRVCPLRWRQSVPSLDRSTPHPEGDNATVCRGRLDQDETVPLADRHALQGQKRLLRWLYGTPEESAQETEFASLTAIAAQRLAPDMLSRAQAELRPVLHFEYNDAGWPQGEPELSPLWTDPLRMAGAAHVAQRLSAHGYRPQRTVQWLKLKQPLFGDPFAHLMDHGHQLYGTSLVFGPFHHDTAHVREALRTGLVSLPYQGPAYINSRSPHRLHPVAGSEDRQYPREQPR</sequence>
<reference evidence="3" key="1">
    <citation type="submission" date="2021-03" db="EMBL/GenBank/DDBJ databases">
        <title>Streptomyces poriferae sp. nov., a novel marine sponge-derived Actinobacteria species with anti-MRSA activity.</title>
        <authorList>
            <person name="Sandoval-Powers M."/>
            <person name="Kralova S."/>
            <person name="Nguyen G.-S."/>
            <person name="Fawwal D."/>
            <person name="Degnes K."/>
            <person name="Klinkenberg G."/>
            <person name="Sletta H."/>
            <person name="Wentzel A."/>
            <person name="Liles M.R."/>
        </authorList>
    </citation>
    <scope>NUCLEOTIDE SEQUENCE</scope>
    <source>
        <strain evidence="3">DSM 41794</strain>
    </source>
</reference>
<comment type="caution">
    <text evidence="3">The sequence shown here is derived from an EMBL/GenBank/DDBJ whole genome shotgun (WGS) entry which is preliminary data.</text>
</comment>
<dbReference type="EMBL" id="JAFLRJ010000128">
    <property type="protein sequence ID" value="MBO0512972.1"/>
    <property type="molecule type" value="Genomic_DNA"/>
</dbReference>
<keyword evidence="4" id="KW-1185">Reference proteome</keyword>
<dbReference type="AlphaFoldDB" id="A0A939JHT4"/>
<dbReference type="Proteomes" id="UP000664167">
    <property type="component" value="Unassembled WGS sequence"/>
</dbReference>